<proteinExistence type="predicted"/>
<reference evidence="1 2" key="1">
    <citation type="submission" date="2016-03" db="EMBL/GenBank/DDBJ databases">
        <title>EvidentialGene: Evidence-directed Construction of Genes on Genomes.</title>
        <authorList>
            <person name="Gilbert D.G."/>
            <person name="Choi J.-H."/>
            <person name="Mockaitis K."/>
            <person name="Colbourne J."/>
            <person name="Pfrender M."/>
        </authorList>
    </citation>
    <scope>NUCLEOTIDE SEQUENCE [LARGE SCALE GENOMIC DNA]</scope>
    <source>
        <strain evidence="1 2">Xinb3</strain>
        <tissue evidence="1">Complete organism</tissue>
    </source>
</reference>
<evidence type="ECO:0000313" key="2">
    <source>
        <dbReference type="Proteomes" id="UP000076858"/>
    </source>
</evidence>
<protein>
    <submittedName>
        <fullName evidence="1">Uncharacterized protein</fullName>
    </submittedName>
</protein>
<organism evidence="1 2">
    <name type="scientific">Daphnia magna</name>
    <dbReference type="NCBI Taxonomy" id="35525"/>
    <lineage>
        <taxon>Eukaryota</taxon>
        <taxon>Metazoa</taxon>
        <taxon>Ecdysozoa</taxon>
        <taxon>Arthropoda</taxon>
        <taxon>Crustacea</taxon>
        <taxon>Branchiopoda</taxon>
        <taxon>Diplostraca</taxon>
        <taxon>Cladocera</taxon>
        <taxon>Anomopoda</taxon>
        <taxon>Daphniidae</taxon>
        <taxon>Daphnia</taxon>
    </lineage>
</organism>
<sequence>MFFLNGSENILSGFVKAGIWPINRSIIPASEFSPSLVTDRLEIANASTGNAGSTKDFILNSNINLAIRSSVETFCDKPSTSGKEILIPSVTRSEMFFWYYPAIS</sequence>
<dbReference type="AlphaFoldDB" id="A0A164MBQ2"/>
<dbReference type="EMBL" id="LRGB01003030">
    <property type="protein sequence ID" value="KZS04904.1"/>
    <property type="molecule type" value="Genomic_DNA"/>
</dbReference>
<accession>A0A164MBQ2</accession>
<evidence type="ECO:0000313" key="1">
    <source>
        <dbReference type="EMBL" id="KZS04904.1"/>
    </source>
</evidence>
<comment type="caution">
    <text evidence="1">The sequence shown here is derived from an EMBL/GenBank/DDBJ whole genome shotgun (WGS) entry which is preliminary data.</text>
</comment>
<name>A0A164MBQ2_9CRUS</name>
<keyword evidence="2" id="KW-1185">Reference proteome</keyword>
<dbReference type="Proteomes" id="UP000076858">
    <property type="component" value="Unassembled WGS sequence"/>
</dbReference>
<gene>
    <name evidence="1" type="ORF">APZ42_032043</name>
</gene>